<dbReference type="NCBIfam" id="TIGR03888">
    <property type="entry name" value="nitrile_beta"/>
    <property type="match status" value="1"/>
</dbReference>
<dbReference type="Pfam" id="PF21006">
    <property type="entry name" value="NHase_beta_N"/>
    <property type="match status" value="1"/>
</dbReference>
<evidence type="ECO:0000256" key="3">
    <source>
        <dbReference type="ARBA" id="ARBA00013079"/>
    </source>
</evidence>
<accession>A0ABU9CBQ8</accession>
<evidence type="ECO:0000259" key="6">
    <source>
        <dbReference type="Pfam" id="PF02211"/>
    </source>
</evidence>
<evidence type="ECO:0000256" key="5">
    <source>
        <dbReference type="ARBA" id="ARBA00044877"/>
    </source>
</evidence>
<dbReference type="Gene3D" id="2.30.30.50">
    <property type="match status" value="1"/>
</dbReference>
<evidence type="ECO:0000256" key="1">
    <source>
        <dbReference type="ARBA" id="ARBA00004042"/>
    </source>
</evidence>
<dbReference type="InterPro" id="IPR049054">
    <property type="entry name" value="CN_hydtase_beta-like_N"/>
</dbReference>
<dbReference type="InterPro" id="IPR003168">
    <property type="entry name" value="Nitrile_hydratase_bsu"/>
</dbReference>
<dbReference type="GO" id="GO:0018822">
    <property type="term" value="F:nitrile hydratase activity"/>
    <property type="evidence" value="ECO:0007669"/>
    <property type="project" value="UniProtKB-EC"/>
</dbReference>
<dbReference type="EMBL" id="JBBUTH010000001">
    <property type="protein sequence ID" value="MEK8049316.1"/>
    <property type="molecule type" value="Genomic_DNA"/>
</dbReference>
<comment type="function">
    <text evidence="1">NHase catalyzes the hydration of various nitrile compounds to the corresponding amides.</text>
</comment>
<evidence type="ECO:0000313" key="8">
    <source>
        <dbReference type="EMBL" id="MEK8049316.1"/>
    </source>
</evidence>
<evidence type="ECO:0000256" key="2">
    <source>
        <dbReference type="ARBA" id="ARBA00009098"/>
    </source>
</evidence>
<gene>
    <name evidence="8" type="primary">nthB</name>
    <name evidence="8" type="ORF">AACH10_03600</name>
</gene>
<reference evidence="8 9" key="1">
    <citation type="submission" date="2024-04" db="EMBL/GenBank/DDBJ databases">
        <title>Novel species of the genus Ideonella isolated from streams.</title>
        <authorList>
            <person name="Lu H."/>
        </authorList>
    </citation>
    <scope>NUCLEOTIDE SEQUENCE [LARGE SCALE GENOMIC DNA]</scope>
    <source>
        <strain evidence="8 9">DXS22W</strain>
    </source>
</reference>
<dbReference type="Proteomes" id="UP001365405">
    <property type="component" value="Unassembled WGS sequence"/>
</dbReference>
<dbReference type="InterPro" id="IPR024690">
    <property type="entry name" value="CN_hydtase_beta_dom_C"/>
</dbReference>
<comment type="similarity">
    <text evidence="2">Belongs to the nitrile hydratase subunit beta family.</text>
</comment>
<feature type="domain" description="Nitrile hydratase beta subunit-like N-terminal" evidence="7">
    <location>
        <begin position="8"/>
        <end position="112"/>
    </location>
</feature>
<dbReference type="RefSeq" id="WP_341408986.1">
    <property type="nucleotide sequence ID" value="NZ_JBBUTH010000001.1"/>
</dbReference>
<feature type="domain" description="Nitrile hydratase beta subunit" evidence="6">
    <location>
        <begin position="123"/>
        <end position="219"/>
    </location>
</feature>
<dbReference type="EC" id="4.2.1.84" evidence="3"/>
<dbReference type="SUPFAM" id="SSF50090">
    <property type="entry name" value="Electron transport accessory proteins"/>
    <property type="match status" value="1"/>
</dbReference>
<dbReference type="Gene3D" id="1.10.472.20">
    <property type="entry name" value="Nitrile hydratase, beta subunit"/>
    <property type="match status" value="1"/>
</dbReference>
<keyword evidence="9" id="KW-1185">Reference proteome</keyword>
<evidence type="ECO:0000256" key="4">
    <source>
        <dbReference type="ARBA" id="ARBA00023239"/>
    </source>
</evidence>
<dbReference type="Pfam" id="PF02211">
    <property type="entry name" value="NHase_beta_C"/>
    <property type="match status" value="1"/>
</dbReference>
<proteinExistence type="inferred from homology"/>
<dbReference type="InterPro" id="IPR008990">
    <property type="entry name" value="Elect_transpt_acc-like_dom_sf"/>
</dbReference>
<sequence>MNTFYTSYADLGGRPITTPVTPEPEGALWHGAWEPKALALTLAMGATGQWNIDQSRSARETLPDYADLSYYQIWLAALARLMAERGLATPEELASGTLTQPPRPVARVLHAADVAAVLAKGSPTERPAPQPPRYAVGAAVRPCATPPPHHSRVPGYTRGRVGTIERVHGAHVFADTHAQGLGERPQWLYTVVFDGATLWGQDAQPGTQVSIDAWESTLEPA</sequence>
<keyword evidence="4 8" id="KW-0456">Lyase</keyword>
<comment type="catalytic activity">
    <reaction evidence="5">
        <text>an aliphatic primary amide = an aliphatic nitrile + H2O</text>
        <dbReference type="Rhea" id="RHEA:12673"/>
        <dbReference type="ChEBI" id="CHEBI:15377"/>
        <dbReference type="ChEBI" id="CHEBI:65285"/>
        <dbReference type="ChEBI" id="CHEBI:80291"/>
        <dbReference type="EC" id="4.2.1.84"/>
    </reaction>
</comment>
<evidence type="ECO:0000313" key="9">
    <source>
        <dbReference type="Proteomes" id="UP001365405"/>
    </source>
</evidence>
<comment type="caution">
    <text evidence="8">The sequence shown here is derived from an EMBL/GenBank/DDBJ whole genome shotgun (WGS) entry which is preliminary data.</text>
</comment>
<protein>
    <recommendedName>
        <fullName evidence="3">nitrile hydratase</fullName>
        <ecNumber evidence="3">4.2.1.84</ecNumber>
    </recommendedName>
</protein>
<evidence type="ECO:0000259" key="7">
    <source>
        <dbReference type="Pfam" id="PF21006"/>
    </source>
</evidence>
<name>A0ABU9CBQ8_9BURK</name>
<dbReference type="InterPro" id="IPR042262">
    <property type="entry name" value="CN_hydtase_beta_C"/>
</dbReference>
<organism evidence="8 9">
    <name type="scientific">Pseudaquabacterium inlustre</name>
    <dbReference type="NCBI Taxonomy" id="2984192"/>
    <lineage>
        <taxon>Bacteria</taxon>
        <taxon>Pseudomonadati</taxon>
        <taxon>Pseudomonadota</taxon>
        <taxon>Betaproteobacteria</taxon>
        <taxon>Burkholderiales</taxon>
        <taxon>Sphaerotilaceae</taxon>
        <taxon>Pseudaquabacterium</taxon>
    </lineage>
</organism>